<evidence type="ECO:0000313" key="2">
    <source>
        <dbReference type="Proteomes" id="UP000007065"/>
    </source>
</evidence>
<dbReference type="PANTHER" id="PTHR33295">
    <property type="entry name" value="ATPASE"/>
    <property type="match status" value="1"/>
</dbReference>
<accession>A5IZ08</accession>
<evidence type="ECO:0000313" key="1">
    <source>
        <dbReference type="EMBL" id="CAL59267.1"/>
    </source>
</evidence>
<sequence>MENIIYNELIKREFNVDVGVVENRIKENNVFKKKQLEIDFVINKAHQRYYIQSALNIDTNEKQQQEIRSLINVNDSFKKIVIVKDKIVPRHDENGILYIGLEQFLLDENIVNSLI</sequence>
<dbReference type="EMBL" id="CU179680">
    <property type="protein sequence ID" value="CAL59267.1"/>
    <property type="molecule type" value="Genomic_DNA"/>
</dbReference>
<dbReference type="AlphaFoldDB" id="A5IZ08"/>
<keyword evidence="2" id="KW-1185">Reference proteome</keyword>
<dbReference type="STRING" id="347257.MAG5670"/>
<proteinExistence type="predicted"/>
<name>A5IZ08_MYCAP</name>
<gene>
    <name evidence="1" type="ordered locus">MAG5670</name>
</gene>
<dbReference type="KEGG" id="maa:MAG5670"/>
<dbReference type="PANTHER" id="PTHR33295:SF18">
    <property type="entry name" value="AAA+ ATPASE DOMAIN-CONTAINING PROTEIN"/>
    <property type="match status" value="1"/>
</dbReference>
<dbReference type="Proteomes" id="UP000007065">
    <property type="component" value="Chromosome"/>
</dbReference>
<protein>
    <recommendedName>
        <fullName evidence="3">DUF4143 domain-containing protein</fullName>
    </recommendedName>
</protein>
<dbReference type="HOGENOM" id="CLU_041527_5_1_14"/>
<evidence type="ECO:0008006" key="3">
    <source>
        <dbReference type="Google" id="ProtNLM"/>
    </source>
</evidence>
<organism evidence="1 2">
    <name type="scientific">Mycoplasmopsis agalactiae (strain NCTC 10123 / CIP 59.7 / PG2)</name>
    <name type="common">Mycoplasma agalactiae</name>
    <dbReference type="NCBI Taxonomy" id="347257"/>
    <lineage>
        <taxon>Bacteria</taxon>
        <taxon>Bacillati</taxon>
        <taxon>Mycoplasmatota</taxon>
        <taxon>Mycoplasmoidales</taxon>
        <taxon>Metamycoplasmataceae</taxon>
        <taxon>Mycoplasmopsis</taxon>
    </lineage>
</organism>
<reference evidence="2" key="1">
    <citation type="journal article" date="2007" name="PLoS Genet.">
        <title>Being pathogenic, plastic, and sexual while living with a nearly minimal bacterial genome.</title>
        <authorList>
            <person name="Sirand-Pugnet P."/>
            <person name="Lartigue C."/>
            <person name="Marenda M."/>
            <person name="Jacob D."/>
            <person name="Barre A."/>
            <person name="Barbe V."/>
            <person name="Schenowitz C."/>
            <person name="Mangenot S."/>
            <person name="Couloux A."/>
            <person name="Segurens B."/>
            <person name="de Daruvar A."/>
            <person name="Blanchard A."/>
            <person name="Citti C."/>
        </authorList>
    </citation>
    <scope>NUCLEOTIDE SEQUENCE [LARGE SCALE GENOMIC DNA]</scope>
    <source>
        <strain evidence="2">PG2</strain>
    </source>
</reference>